<proteinExistence type="predicted"/>
<organism evidence="1">
    <name type="scientific">bioreactor metagenome</name>
    <dbReference type="NCBI Taxonomy" id="1076179"/>
    <lineage>
        <taxon>unclassified sequences</taxon>
        <taxon>metagenomes</taxon>
        <taxon>ecological metagenomes</taxon>
    </lineage>
</organism>
<dbReference type="EMBL" id="VSSQ01033719">
    <property type="protein sequence ID" value="MPM85403.1"/>
    <property type="molecule type" value="Genomic_DNA"/>
</dbReference>
<comment type="caution">
    <text evidence="1">The sequence shown here is derived from an EMBL/GenBank/DDBJ whole genome shotgun (WGS) entry which is preliminary data.</text>
</comment>
<name>A0A645D8X7_9ZZZZ</name>
<accession>A0A645D8X7</accession>
<dbReference type="AlphaFoldDB" id="A0A645D8X7"/>
<sequence length="91" mass="10431">MLFSSGLPGKYTSIFKILFKVSDLILPVCYNVITRLKNIKINSNKLDMSLEIYKKIAWAQKTIKINRNLGLGFIEDVFNLNFSSAIKQFPD</sequence>
<reference evidence="1" key="1">
    <citation type="submission" date="2019-08" db="EMBL/GenBank/DDBJ databases">
        <authorList>
            <person name="Kucharzyk K."/>
            <person name="Murdoch R.W."/>
            <person name="Higgins S."/>
            <person name="Loffler F."/>
        </authorList>
    </citation>
    <scope>NUCLEOTIDE SEQUENCE</scope>
</reference>
<evidence type="ECO:0000313" key="1">
    <source>
        <dbReference type="EMBL" id="MPM85403.1"/>
    </source>
</evidence>
<protein>
    <submittedName>
        <fullName evidence="1">Uncharacterized protein</fullName>
    </submittedName>
</protein>
<gene>
    <name evidence="1" type="ORF">SDC9_132484</name>
</gene>